<feature type="active site" evidence="7">
    <location>
        <position position="61"/>
    </location>
</feature>
<dbReference type="GO" id="GO:0004719">
    <property type="term" value="F:protein-L-isoaspartate (D-aspartate) O-methyltransferase activity"/>
    <property type="evidence" value="ECO:0007669"/>
    <property type="project" value="UniProtKB-UniRule"/>
</dbReference>
<evidence type="ECO:0000256" key="3">
    <source>
        <dbReference type="ARBA" id="ARBA00022490"/>
    </source>
</evidence>
<dbReference type="CDD" id="cd02440">
    <property type="entry name" value="AdoMet_MTases"/>
    <property type="match status" value="1"/>
</dbReference>
<gene>
    <name evidence="7" type="primary">pcm</name>
    <name evidence="8" type="ORF">A2Z86_02835</name>
</gene>
<reference evidence="8 9" key="1">
    <citation type="journal article" date="2016" name="Nat. Commun.">
        <title>Thousands of microbial genomes shed light on interconnected biogeochemical processes in an aquifer system.</title>
        <authorList>
            <person name="Anantharaman K."/>
            <person name="Brown C.T."/>
            <person name="Hug L.A."/>
            <person name="Sharon I."/>
            <person name="Castelle C.J."/>
            <person name="Probst A.J."/>
            <person name="Thomas B.C."/>
            <person name="Singh A."/>
            <person name="Wilkins M.J."/>
            <person name="Karaoz U."/>
            <person name="Brodie E.L."/>
            <person name="Williams K.H."/>
            <person name="Hubbard S.S."/>
            <person name="Banfield J.F."/>
        </authorList>
    </citation>
    <scope>NUCLEOTIDE SEQUENCE [LARGE SCALE GENOMIC DNA]</scope>
</reference>
<proteinExistence type="inferred from homology"/>
<name>A0A1F5YDL1_9BACT</name>
<dbReference type="EC" id="2.1.1.77" evidence="7"/>
<dbReference type="SUPFAM" id="SSF53335">
    <property type="entry name" value="S-adenosyl-L-methionine-dependent methyltransferases"/>
    <property type="match status" value="1"/>
</dbReference>
<dbReference type="InterPro" id="IPR029063">
    <property type="entry name" value="SAM-dependent_MTases_sf"/>
</dbReference>
<dbReference type="Proteomes" id="UP000176992">
    <property type="component" value="Unassembled WGS sequence"/>
</dbReference>
<evidence type="ECO:0000256" key="4">
    <source>
        <dbReference type="ARBA" id="ARBA00022603"/>
    </source>
</evidence>
<dbReference type="PANTHER" id="PTHR11579">
    <property type="entry name" value="PROTEIN-L-ISOASPARTATE O-METHYLTRANSFERASE"/>
    <property type="match status" value="1"/>
</dbReference>
<dbReference type="InterPro" id="IPR000682">
    <property type="entry name" value="PCMT"/>
</dbReference>
<keyword evidence="6 7" id="KW-0949">S-adenosyl-L-methionine</keyword>
<dbReference type="GO" id="GO:0005737">
    <property type="term" value="C:cytoplasm"/>
    <property type="evidence" value="ECO:0007669"/>
    <property type="project" value="UniProtKB-SubCell"/>
</dbReference>
<dbReference type="HAMAP" id="MF_00090">
    <property type="entry name" value="PIMT"/>
    <property type="match status" value="1"/>
</dbReference>
<organism evidence="8 9">
    <name type="scientific">Candidatus Glassbacteria bacterium GWA2_58_10</name>
    <dbReference type="NCBI Taxonomy" id="1817865"/>
    <lineage>
        <taxon>Bacteria</taxon>
        <taxon>Candidatus Glassiibacteriota</taxon>
    </lineage>
</organism>
<dbReference type="AlphaFoldDB" id="A0A1F5YDL1"/>
<protein>
    <recommendedName>
        <fullName evidence="7">Protein-L-isoaspartate O-methyltransferase</fullName>
        <ecNumber evidence="7">2.1.1.77</ecNumber>
    </recommendedName>
    <alternativeName>
        <fullName evidence="7">L-isoaspartyl protein carboxyl methyltransferase</fullName>
    </alternativeName>
    <alternativeName>
        <fullName evidence="7">Protein L-isoaspartyl methyltransferase</fullName>
    </alternativeName>
    <alternativeName>
        <fullName evidence="7">Protein-beta-aspartate methyltransferase</fullName>
        <shortName evidence="7">PIMT</shortName>
    </alternativeName>
</protein>
<keyword evidence="3 7" id="KW-0963">Cytoplasm</keyword>
<dbReference type="GO" id="GO:0032259">
    <property type="term" value="P:methylation"/>
    <property type="evidence" value="ECO:0007669"/>
    <property type="project" value="UniProtKB-KW"/>
</dbReference>
<dbReference type="PANTHER" id="PTHR11579:SF0">
    <property type="entry name" value="PROTEIN-L-ISOASPARTATE(D-ASPARTATE) O-METHYLTRANSFERASE"/>
    <property type="match status" value="1"/>
</dbReference>
<comment type="similarity">
    <text evidence="2 7">Belongs to the methyltransferase superfamily. L-isoaspartyl/D-aspartyl protein methyltransferase family.</text>
</comment>
<evidence type="ECO:0000256" key="5">
    <source>
        <dbReference type="ARBA" id="ARBA00022679"/>
    </source>
</evidence>
<dbReference type="Gene3D" id="3.40.50.150">
    <property type="entry name" value="Vaccinia Virus protein VP39"/>
    <property type="match status" value="1"/>
</dbReference>
<dbReference type="Pfam" id="PF01135">
    <property type="entry name" value="PCMT"/>
    <property type="match status" value="1"/>
</dbReference>
<comment type="caution">
    <text evidence="8">The sequence shown here is derived from an EMBL/GenBank/DDBJ whole genome shotgun (WGS) entry which is preliminary data.</text>
</comment>
<evidence type="ECO:0000313" key="9">
    <source>
        <dbReference type="Proteomes" id="UP000176992"/>
    </source>
</evidence>
<evidence type="ECO:0000256" key="6">
    <source>
        <dbReference type="ARBA" id="ARBA00022691"/>
    </source>
</evidence>
<dbReference type="NCBIfam" id="NF001453">
    <property type="entry name" value="PRK00312.1"/>
    <property type="match status" value="1"/>
</dbReference>
<comment type="catalytic activity">
    <reaction evidence="7">
        <text>[protein]-L-isoaspartate + S-adenosyl-L-methionine = [protein]-L-isoaspartate alpha-methyl ester + S-adenosyl-L-homocysteine</text>
        <dbReference type="Rhea" id="RHEA:12705"/>
        <dbReference type="Rhea" id="RHEA-COMP:12143"/>
        <dbReference type="Rhea" id="RHEA-COMP:12144"/>
        <dbReference type="ChEBI" id="CHEBI:57856"/>
        <dbReference type="ChEBI" id="CHEBI:59789"/>
        <dbReference type="ChEBI" id="CHEBI:90596"/>
        <dbReference type="ChEBI" id="CHEBI:90598"/>
        <dbReference type="EC" id="2.1.1.77"/>
    </reaction>
</comment>
<evidence type="ECO:0000256" key="2">
    <source>
        <dbReference type="ARBA" id="ARBA00005369"/>
    </source>
</evidence>
<comment type="subcellular location">
    <subcellularLocation>
        <location evidence="1 7">Cytoplasm</location>
    </subcellularLocation>
</comment>
<keyword evidence="5 7" id="KW-0808">Transferase</keyword>
<sequence>MNLYEKQRERLAAELQGKGIRDERVLAAIRKIPRHLFVPEALAGQAYNNTSLPIGEGQTISQPFTVARMLELLALEGGEKVLEIGTGSGYQAALLAILAGQVFTIERIESLARQARKVLDRLDIYNVNIRIGDGTLGWSRYEPFEAIVIAAAGPEPPPVLLQQLTLGGRMAVPLGDHEGAELVLLRKTAGGLEKQVVDPCRFVPLIGKDAWPG</sequence>
<evidence type="ECO:0000313" key="8">
    <source>
        <dbReference type="EMBL" id="OGF98223.1"/>
    </source>
</evidence>
<dbReference type="NCBIfam" id="TIGR00080">
    <property type="entry name" value="pimt"/>
    <property type="match status" value="1"/>
</dbReference>
<comment type="function">
    <text evidence="7">Catalyzes the methyl esterification of L-isoaspartyl residues in peptides and proteins that result from spontaneous decomposition of normal L-aspartyl and L-asparaginyl residues. It plays a role in the repair and/or degradation of damaged proteins.</text>
</comment>
<evidence type="ECO:0000256" key="7">
    <source>
        <dbReference type="HAMAP-Rule" id="MF_00090"/>
    </source>
</evidence>
<keyword evidence="4 7" id="KW-0489">Methyltransferase</keyword>
<dbReference type="GO" id="GO:0030091">
    <property type="term" value="P:protein repair"/>
    <property type="evidence" value="ECO:0007669"/>
    <property type="project" value="UniProtKB-UniRule"/>
</dbReference>
<dbReference type="EMBL" id="MFIV01000148">
    <property type="protein sequence ID" value="OGF98223.1"/>
    <property type="molecule type" value="Genomic_DNA"/>
</dbReference>
<evidence type="ECO:0000256" key="1">
    <source>
        <dbReference type="ARBA" id="ARBA00004496"/>
    </source>
</evidence>
<dbReference type="FunFam" id="3.40.50.150:FF:000010">
    <property type="entry name" value="Protein-L-isoaspartate O-methyltransferase"/>
    <property type="match status" value="1"/>
</dbReference>
<accession>A0A1F5YDL1</accession>